<comment type="caution">
    <text evidence="1">The sequence shown here is derived from an EMBL/GenBank/DDBJ whole genome shotgun (WGS) entry which is preliminary data.</text>
</comment>
<proteinExistence type="predicted"/>
<accession>A0A7V3UZL8</accession>
<organism evidence="1">
    <name type="scientific">candidate division WOR-3 bacterium</name>
    <dbReference type="NCBI Taxonomy" id="2052148"/>
    <lineage>
        <taxon>Bacteria</taxon>
        <taxon>Bacteria division WOR-3</taxon>
    </lineage>
</organism>
<protein>
    <recommendedName>
        <fullName evidence="2">Glutamine amidotransferase type-2 domain-containing protein</fullName>
    </recommendedName>
</protein>
<evidence type="ECO:0000313" key="1">
    <source>
        <dbReference type="EMBL" id="HGD13055.1"/>
    </source>
</evidence>
<dbReference type="EMBL" id="DTMZ01000071">
    <property type="protein sequence ID" value="HGD13055.1"/>
    <property type="molecule type" value="Genomic_DNA"/>
</dbReference>
<dbReference type="InterPro" id="IPR029055">
    <property type="entry name" value="Ntn_hydrolases_N"/>
</dbReference>
<reference evidence="1" key="1">
    <citation type="journal article" date="2020" name="mSystems">
        <title>Genome- and Community-Level Interaction Insights into Carbon Utilization and Element Cycling Functions of Hydrothermarchaeota in Hydrothermal Sediment.</title>
        <authorList>
            <person name="Zhou Z."/>
            <person name="Liu Y."/>
            <person name="Xu W."/>
            <person name="Pan J."/>
            <person name="Luo Z.H."/>
            <person name="Li M."/>
        </authorList>
    </citation>
    <scope>NUCLEOTIDE SEQUENCE [LARGE SCALE GENOMIC DNA]</scope>
    <source>
        <strain evidence="1">SpSt-914</strain>
    </source>
</reference>
<dbReference type="AlphaFoldDB" id="A0A7V3UZL8"/>
<dbReference type="Gene3D" id="3.60.20.10">
    <property type="entry name" value="Glutamine Phosphoribosylpyrophosphate, subunit 1, domain 1"/>
    <property type="match status" value="1"/>
</dbReference>
<gene>
    <name evidence="1" type="ORF">ENX16_03135</name>
</gene>
<name>A0A7V3UZL8_UNCW3</name>
<sequence length="219" mass="25017">MEWLISVVFQSGKKLSSDAQIGGDWGMAYAHGNRLEILHVRSGKTEPGILKTLTEIKTDMALIYQDLSLDAPRQNRLPPYSRYEAGTSWTFCYTGKITRPELLFPNWQRTPGGLSIGELLFAYVYDRFDPNQPVESLNTVLTQLRQESELSFCLMAPEFLAIACRTDGRTDNQSRLWLGRGELLRIICSGNVQDLPDIHWEPVPAEQLIFIRRQRWAVV</sequence>
<evidence type="ECO:0008006" key="2">
    <source>
        <dbReference type="Google" id="ProtNLM"/>
    </source>
</evidence>